<dbReference type="EMBL" id="JACDUH010000003">
    <property type="protein sequence ID" value="MBA2851647.1"/>
    <property type="molecule type" value="Genomic_DNA"/>
</dbReference>
<evidence type="ECO:0000313" key="1">
    <source>
        <dbReference type="EMBL" id="MBA2851647.1"/>
    </source>
</evidence>
<accession>A0A7J9NWE8</accession>
<comment type="caution">
    <text evidence="1">The sequence shown here is derived from an EMBL/GenBank/DDBJ whole genome shotgun (WGS) entry which is preliminary data.</text>
</comment>
<dbReference type="Proteomes" id="UP000564425">
    <property type="component" value="Unassembled WGS sequence"/>
</dbReference>
<reference evidence="1 2" key="1">
    <citation type="submission" date="2020-07" db="EMBL/GenBank/DDBJ databases">
        <title>Genomic Encyclopedia of Type Strains, Phase IV (KMG-V): Genome sequencing to study the core and pangenomes of soil and plant-associated prokaryotes.</title>
        <authorList>
            <person name="Whitman W."/>
        </authorList>
    </citation>
    <scope>NUCLEOTIDE SEQUENCE [LARGE SCALE GENOMIC DNA]</scope>
    <source>
        <strain evidence="1 2">A1</strain>
    </source>
</reference>
<dbReference type="AlphaFoldDB" id="A0A7J9NWE8"/>
<organism evidence="1 2">
    <name type="scientific">Methanococcus maripaludis</name>
    <name type="common">Methanococcus deltae</name>
    <dbReference type="NCBI Taxonomy" id="39152"/>
    <lineage>
        <taxon>Archaea</taxon>
        <taxon>Methanobacteriati</taxon>
        <taxon>Methanobacteriota</taxon>
        <taxon>Methanomada group</taxon>
        <taxon>Methanococci</taxon>
        <taxon>Methanococcales</taxon>
        <taxon>Methanococcaceae</taxon>
        <taxon>Methanococcus</taxon>
    </lineage>
</organism>
<proteinExistence type="predicted"/>
<name>A0A7J9NWE8_METMI</name>
<sequence length="176" mass="20210">MAVAANNNQTTLHDNRFFTQASDIAIGDCIRKLTRIKQYIDEANTPNIDFNVLARVANMSKTDLLSEYIVTLHDNFRDTLVEYEEALNIYFCNYDVSQVIDILVKYGGSVELSDLTAEEYTTVKDVYDVYKRYIIDDRFIKPSMSCDTDTIFTKSYGSLRITMTGFEKLVCKIEVI</sequence>
<evidence type="ECO:0000313" key="2">
    <source>
        <dbReference type="Proteomes" id="UP000564425"/>
    </source>
</evidence>
<protein>
    <submittedName>
        <fullName evidence="1">Uncharacterized protein</fullName>
    </submittedName>
</protein>
<dbReference type="RefSeq" id="WP_181501473.1">
    <property type="nucleotide sequence ID" value="NZ_JACDUH010000003.1"/>
</dbReference>
<gene>
    <name evidence="1" type="ORF">HNP86_001806</name>
</gene>